<evidence type="ECO:0000256" key="3">
    <source>
        <dbReference type="SAM" id="MobiDB-lite"/>
    </source>
</evidence>
<dbReference type="Pfam" id="PF00385">
    <property type="entry name" value="Chromo"/>
    <property type="match status" value="2"/>
</dbReference>
<evidence type="ECO:0000256" key="2">
    <source>
        <dbReference type="ARBA" id="ARBA00023242"/>
    </source>
</evidence>
<sequence length="600" mass="65430">MPAFHQPEAALPLLASPSPTAAPSATPSASPPEADDDALSDAEPLTPQLFERLCDEVRRVRERGDDCRYTLHGWTIIYKVRAIAKAHGRRDGDFTVVEPRSGRKFMSFKSLGLYFGVQTTPVKAKPSRAKVNKLLGLPDENGARVVEALVDRRTIEVDQQPRQQYKVRWEGRGAEGDTWEDATTLFDSTLAGQCVQLDASQAASMVGRLEALYLQGQPSFRPCGTFGCTLPDKHPGLHDLPEMGKRVRRPAAPAHTSPAAAHPAGRAAAEETHHATPEESVKEGEEGGDVPLGAQYQVEVPPWSGVQPPSRVREPELLYKRQIEMQLALGTAAALTAAAGRSTDDAMESAAVVLSLRPSRVRDAFTKRYGSATYDLQSINSDESDWDEESSSSLAERELAKPAAASAPPLDHPPLTFAVRLRLRVAAGGVCVALSVHKSKAAAAPKRCGTLGCTLPDKHRGIHQIHTSGPRHRQLAVKAQTSADSRPRGAGRRGGAGASGGILKGRQYRKSQLQPSEGRKAAKGAKDGLASGEEAIYIVERLLERRFVHGAWEYLVRWEGFSSDKDSWEKEENILDDRLIHCFLKGREWTFERPSKRSRA</sequence>
<dbReference type="InterPro" id="IPR051219">
    <property type="entry name" value="Heterochromatin_chromo-domain"/>
</dbReference>
<dbReference type="AlphaFoldDB" id="A0AB34IIH0"/>
<keyword evidence="6" id="KW-1185">Reference proteome</keyword>
<comment type="caution">
    <text evidence="5">The sequence shown here is derived from an EMBL/GenBank/DDBJ whole genome shotgun (WGS) entry which is preliminary data.</text>
</comment>
<accession>A0AB34IIH0</accession>
<dbReference type="InterPro" id="IPR000953">
    <property type="entry name" value="Chromo/chromo_shadow_dom"/>
</dbReference>
<dbReference type="CDD" id="cd00024">
    <property type="entry name" value="CD_CSD"/>
    <property type="match status" value="1"/>
</dbReference>
<dbReference type="Proteomes" id="UP001515480">
    <property type="component" value="Unassembled WGS sequence"/>
</dbReference>
<evidence type="ECO:0000313" key="5">
    <source>
        <dbReference type="EMBL" id="KAL1499613.1"/>
    </source>
</evidence>
<comment type="subcellular location">
    <subcellularLocation>
        <location evidence="1">Nucleus</location>
    </subcellularLocation>
</comment>
<feature type="domain" description="Chromo" evidence="4">
    <location>
        <begin position="537"/>
        <end position="595"/>
    </location>
</feature>
<dbReference type="PANTHER" id="PTHR22812">
    <property type="entry name" value="CHROMOBOX PROTEIN"/>
    <property type="match status" value="1"/>
</dbReference>
<dbReference type="SMART" id="SM00298">
    <property type="entry name" value="CHROMO"/>
    <property type="match status" value="2"/>
</dbReference>
<dbReference type="GO" id="GO:0005634">
    <property type="term" value="C:nucleus"/>
    <property type="evidence" value="ECO:0007669"/>
    <property type="project" value="UniProtKB-SubCell"/>
</dbReference>
<name>A0AB34IIH0_PRYPA</name>
<dbReference type="InterPro" id="IPR023780">
    <property type="entry name" value="Chromo_domain"/>
</dbReference>
<dbReference type="PROSITE" id="PS50013">
    <property type="entry name" value="CHROMO_2"/>
    <property type="match status" value="1"/>
</dbReference>
<feature type="compositionally biased region" description="Low complexity" evidence="3">
    <location>
        <begin position="7"/>
        <end position="32"/>
    </location>
</feature>
<dbReference type="SUPFAM" id="SSF54160">
    <property type="entry name" value="Chromo domain-like"/>
    <property type="match status" value="2"/>
</dbReference>
<protein>
    <recommendedName>
        <fullName evidence="4">Chromo domain-containing protein</fullName>
    </recommendedName>
</protein>
<keyword evidence="2" id="KW-0539">Nucleus</keyword>
<organism evidence="5 6">
    <name type="scientific">Prymnesium parvum</name>
    <name type="common">Toxic golden alga</name>
    <dbReference type="NCBI Taxonomy" id="97485"/>
    <lineage>
        <taxon>Eukaryota</taxon>
        <taxon>Haptista</taxon>
        <taxon>Haptophyta</taxon>
        <taxon>Prymnesiophyceae</taxon>
        <taxon>Prymnesiales</taxon>
        <taxon>Prymnesiaceae</taxon>
        <taxon>Prymnesium</taxon>
    </lineage>
</organism>
<dbReference type="InterPro" id="IPR016197">
    <property type="entry name" value="Chromo-like_dom_sf"/>
</dbReference>
<feature type="compositionally biased region" description="Low complexity" evidence="3">
    <location>
        <begin position="250"/>
        <end position="267"/>
    </location>
</feature>
<gene>
    <name evidence="5" type="ORF">AB1Y20_011812</name>
</gene>
<dbReference type="Gene3D" id="2.40.50.40">
    <property type="match status" value="2"/>
</dbReference>
<feature type="compositionally biased region" description="Gly residues" evidence="3">
    <location>
        <begin position="492"/>
        <end position="503"/>
    </location>
</feature>
<evidence type="ECO:0000313" key="6">
    <source>
        <dbReference type="Proteomes" id="UP001515480"/>
    </source>
</evidence>
<feature type="compositionally biased region" description="Basic and acidic residues" evidence="3">
    <location>
        <begin position="268"/>
        <end position="285"/>
    </location>
</feature>
<proteinExistence type="predicted"/>
<dbReference type="EMBL" id="JBGBPQ010000025">
    <property type="protein sequence ID" value="KAL1499613.1"/>
    <property type="molecule type" value="Genomic_DNA"/>
</dbReference>
<evidence type="ECO:0000259" key="4">
    <source>
        <dbReference type="PROSITE" id="PS50013"/>
    </source>
</evidence>
<evidence type="ECO:0000256" key="1">
    <source>
        <dbReference type="ARBA" id="ARBA00004123"/>
    </source>
</evidence>
<reference evidence="5 6" key="1">
    <citation type="journal article" date="2024" name="Science">
        <title>Giant polyketide synthase enzymes in the biosynthesis of giant marine polyether toxins.</title>
        <authorList>
            <person name="Fallon T.R."/>
            <person name="Shende V.V."/>
            <person name="Wierzbicki I.H."/>
            <person name="Pendleton A.L."/>
            <person name="Watervoot N.F."/>
            <person name="Auber R.P."/>
            <person name="Gonzalez D.J."/>
            <person name="Wisecaver J.H."/>
            <person name="Moore B.S."/>
        </authorList>
    </citation>
    <scope>NUCLEOTIDE SEQUENCE [LARGE SCALE GENOMIC DNA]</scope>
    <source>
        <strain evidence="5 6">12B1</strain>
    </source>
</reference>
<feature type="compositionally biased region" description="Basic and acidic residues" evidence="3">
    <location>
        <begin position="517"/>
        <end position="526"/>
    </location>
</feature>
<feature type="region of interest" description="Disordered" evidence="3">
    <location>
        <begin position="464"/>
        <end position="526"/>
    </location>
</feature>
<feature type="region of interest" description="Disordered" evidence="3">
    <location>
        <begin position="1"/>
        <end position="42"/>
    </location>
</feature>
<feature type="region of interest" description="Disordered" evidence="3">
    <location>
        <begin position="380"/>
        <end position="410"/>
    </location>
</feature>
<feature type="region of interest" description="Disordered" evidence="3">
    <location>
        <begin position="248"/>
        <end position="290"/>
    </location>
</feature>